<reference evidence="3" key="1">
    <citation type="submission" date="2016-10" db="EMBL/GenBank/DDBJ databases">
        <authorList>
            <person name="Varghese N."/>
            <person name="Submissions S."/>
        </authorList>
    </citation>
    <scope>NUCLEOTIDE SEQUENCE [LARGE SCALE GENOMIC DNA]</scope>
    <source>
        <strain evidence="3">IBRC-M10078</strain>
    </source>
</reference>
<dbReference type="PRINTS" id="PR00996">
    <property type="entry name" value="CHERMTFRASE"/>
</dbReference>
<name>A0A1H0WCE8_9BACI</name>
<dbReference type="EMBL" id="FNJU01000010">
    <property type="protein sequence ID" value="SDP88430.1"/>
    <property type="molecule type" value="Genomic_DNA"/>
</dbReference>
<dbReference type="GO" id="GO:0032259">
    <property type="term" value="P:methylation"/>
    <property type="evidence" value="ECO:0007669"/>
    <property type="project" value="UniProtKB-KW"/>
</dbReference>
<dbReference type="InterPro" id="IPR022642">
    <property type="entry name" value="CheR_C"/>
</dbReference>
<gene>
    <name evidence="2" type="ORF">SAMN05216565_110107</name>
</gene>
<dbReference type="PANTHER" id="PTHR24422:SF8">
    <property type="entry name" value="CHEMOTAXIS PROTEIN"/>
    <property type="match status" value="1"/>
</dbReference>
<keyword evidence="2" id="KW-0808">Transferase</keyword>
<dbReference type="InterPro" id="IPR022641">
    <property type="entry name" value="CheR_N"/>
</dbReference>
<dbReference type="SMART" id="SM00138">
    <property type="entry name" value="MeTrc"/>
    <property type="match status" value="1"/>
</dbReference>
<dbReference type="PROSITE" id="PS50123">
    <property type="entry name" value="CHER"/>
    <property type="match status" value="1"/>
</dbReference>
<dbReference type="InterPro" id="IPR029063">
    <property type="entry name" value="SAM-dependent_MTases_sf"/>
</dbReference>
<organism evidence="2 3">
    <name type="scientific">Litchfieldia salsa</name>
    <dbReference type="NCBI Taxonomy" id="930152"/>
    <lineage>
        <taxon>Bacteria</taxon>
        <taxon>Bacillati</taxon>
        <taxon>Bacillota</taxon>
        <taxon>Bacilli</taxon>
        <taxon>Bacillales</taxon>
        <taxon>Bacillaceae</taxon>
        <taxon>Litchfieldia</taxon>
    </lineage>
</organism>
<dbReference type="OrthoDB" id="9816309at2"/>
<dbReference type="AlphaFoldDB" id="A0A1H0WCE8"/>
<evidence type="ECO:0000259" key="1">
    <source>
        <dbReference type="PROSITE" id="PS50123"/>
    </source>
</evidence>
<dbReference type="GO" id="GO:0008757">
    <property type="term" value="F:S-adenosylmethionine-dependent methyltransferase activity"/>
    <property type="evidence" value="ECO:0007669"/>
    <property type="project" value="InterPro"/>
</dbReference>
<dbReference type="Pfam" id="PF03705">
    <property type="entry name" value="CheR_N"/>
    <property type="match status" value="1"/>
</dbReference>
<dbReference type="InterPro" id="IPR000780">
    <property type="entry name" value="CheR_MeTrfase"/>
</dbReference>
<evidence type="ECO:0000313" key="2">
    <source>
        <dbReference type="EMBL" id="SDP88430.1"/>
    </source>
</evidence>
<dbReference type="RefSeq" id="WP_090857226.1">
    <property type="nucleotide sequence ID" value="NZ_FNJU01000010.1"/>
</dbReference>
<dbReference type="Proteomes" id="UP000199159">
    <property type="component" value="Unassembled WGS sequence"/>
</dbReference>
<dbReference type="SUPFAM" id="SSF47757">
    <property type="entry name" value="Chemotaxis receptor methyltransferase CheR, N-terminal domain"/>
    <property type="match status" value="1"/>
</dbReference>
<sequence length="285" mass="33555">MDYVTDYENSDQEICSDLEKVEIELLLVGIYRYYGFDYRNYNLASIRRRIWHRIKLEKLTTVTELLDKVLHDKTLMEKLLADFSINVTEMFRDPSFFKAFRSDVVPLLKELPTIRIWHAGCSSGEEAYSMAILLKEEGLLDRTRIYATDMNDRILLQAKSGRIPIHRMKVYTSNYMEAGGKKEFSEYYTADSQEVYFNKELTDMITFAQHNLVTDSSFNEFHVIICRNVMIYFDRGLQERVHQLIYGSLASSGFLGLGNRESLSYTQFDELYIEINKSEKLYRKK</sequence>
<protein>
    <submittedName>
        <fullName evidence="2">Chemotaxis protein methyltransferase CheR</fullName>
    </submittedName>
</protein>
<dbReference type="Gene3D" id="3.40.50.150">
    <property type="entry name" value="Vaccinia Virus protein VP39"/>
    <property type="match status" value="1"/>
</dbReference>
<accession>A0A1H0WCE8</accession>
<proteinExistence type="predicted"/>
<keyword evidence="2" id="KW-0489">Methyltransferase</keyword>
<keyword evidence="3" id="KW-1185">Reference proteome</keyword>
<dbReference type="SUPFAM" id="SSF53335">
    <property type="entry name" value="S-adenosyl-L-methionine-dependent methyltransferases"/>
    <property type="match status" value="1"/>
</dbReference>
<dbReference type="Pfam" id="PF01739">
    <property type="entry name" value="CheR"/>
    <property type="match status" value="1"/>
</dbReference>
<feature type="domain" description="CheR-type methyltransferase" evidence="1">
    <location>
        <begin position="30"/>
        <end position="263"/>
    </location>
</feature>
<evidence type="ECO:0000313" key="3">
    <source>
        <dbReference type="Proteomes" id="UP000199159"/>
    </source>
</evidence>
<dbReference type="STRING" id="930152.SAMN05216565_110107"/>
<dbReference type="InterPro" id="IPR050903">
    <property type="entry name" value="Bact_Chemotaxis_MeTrfase"/>
</dbReference>
<dbReference type="PANTHER" id="PTHR24422">
    <property type="entry name" value="CHEMOTAXIS PROTEIN METHYLTRANSFERASE"/>
    <property type="match status" value="1"/>
</dbReference>